<protein>
    <submittedName>
        <fullName evidence="2">Uncharacterized protein</fullName>
    </submittedName>
</protein>
<keyword evidence="2" id="KW-0614">Plasmid</keyword>
<dbReference type="AlphaFoldDB" id="A0AA86MFY3"/>
<dbReference type="Proteomes" id="UP000682928">
    <property type="component" value="Plasmid pENKO-1"/>
</dbReference>
<dbReference type="EMBL" id="AP024591">
    <property type="protein sequence ID" value="BCU57779.1"/>
    <property type="molecule type" value="Genomic_DNA"/>
</dbReference>
<evidence type="ECO:0000256" key="1">
    <source>
        <dbReference type="SAM" id="MobiDB-lite"/>
    </source>
</evidence>
<evidence type="ECO:0000313" key="2">
    <source>
        <dbReference type="EMBL" id="BCU57779.1"/>
    </source>
</evidence>
<sequence length="139" mass="15786">MNTQNVNVKTAAPESSRKMGDEKPVQERSRAEEWWLANLRLDGFVLDIHSDVPGAVISAESLVERLGEHARRLSGLHWEIYVTRSTELALEYMRALPREDRHAFIDAAYAWGISVSYDALERSQGPYDALMAELIKETL</sequence>
<proteinExistence type="predicted"/>
<feature type="compositionally biased region" description="Basic and acidic residues" evidence="1">
    <location>
        <begin position="15"/>
        <end position="25"/>
    </location>
</feature>
<reference evidence="2" key="1">
    <citation type="submission" date="2021-04" db="EMBL/GenBank/DDBJ databases">
        <title>Difference and commonality of drug resistance evolution in various bacteria. and drug sensitivity profiles.</title>
        <authorList>
            <person name="Maeda T."/>
            <person name="Shibai A."/>
            <person name="Kawada K."/>
            <person name="Kotani H."/>
            <person name="Tarusawa Y."/>
            <person name="Tanabe K."/>
            <person name="Furusawa C."/>
        </authorList>
    </citation>
    <scope>NUCLEOTIDE SEQUENCE</scope>
    <source>
        <strain evidence="2">JCM 8580</strain>
        <plasmid evidence="2">pENKO-1</plasmid>
    </source>
</reference>
<evidence type="ECO:0000313" key="3">
    <source>
        <dbReference type="Proteomes" id="UP000682928"/>
    </source>
</evidence>
<feature type="region of interest" description="Disordered" evidence="1">
    <location>
        <begin position="1"/>
        <end position="25"/>
    </location>
</feature>
<dbReference type="RefSeq" id="WP_140419637.1">
    <property type="nucleotide sequence ID" value="NZ_AP024591.1"/>
</dbReference>
<gene>
    <name evidence="2" type="ORF">ENKO_43730</name>
</gene>
<geneLocation type="plasmid" evidence="2 3">
    <name>pENKO-1</name>
</geneLocation>
<name>A0AA86MFY3_9ENTR</name>
<organism evidence="2 3">
    <name type="scientific">Enterobacter kobei</name>
    <dbReference type="NCBI Taxonomy" id="208224"/>
    <lineage>
        <taxon>Bacteria</taxon>
        <taxon>Pseudomonadati</taxon>
        <taxon>Pseudomonadota</taxon>
        <taxon>Gammaproteobacteria</taxon>
        <taxon>Enterobacterales</taxon>
        <taxon>Enterobacteriaceae</taxon>
        <taxon>Enterobacter</taxon>
        <taxon>Enterobacter cloacae complex</taxon>
    </lineage>
</organism>
<accession>A0AA86MFY3</accession>